<dbReference type="Ensembl" id="ENSCAFT00030000029.1">
    <property type="protein sequence ID" value="ENSCAFP00030000019.1"/>
    <property type="gene ID" value="ENSCAFG00030000013.1"/>
</dbReference>
<dbReference type="Proteomes" id="UP000694542">
    <property type="component" value="Chromosome 8"/>
</dbReference>
<dbReference type="AlphaFoldDB" id="A0A8C0LWR0"/>
<organism evidence="1 3">
    <name type="scientific">Canis lupus familiaris</name>
    <name type="common">Dog</name>
    <name type="synonym">Canis familiaris</name>
    <dbReference type="NCBI Taxonomy" id="9615"/>
    <lineage>
        <taxon>Eukaryota</taxon>
        <taxon>Metazoa</taxon>
        <taxon>Chordata</taxon>
        <taxon>Craniata</taxon>
        <taxon>Vertebrata</taxon>
        <taxon>Euteleostomi</taxon>
        <taxon>Mammalia</taxon>
        <taxon>Eutheria</taxon>
        <taxon>Laurasiatheria</taxon>
        <taxon>Carnivora</taxon>
        <taxon>Caniformia</taxon>
        <taxon>Canidae</taxon>
        <taxon>Canis</taxon>
    </lineage>
</organism>
<reference evidence="1" key="2">
    <citation type="submission" date="2019-03" db="EMBL/GenBank/DDBJ databases">
        <authorList>
            <person name="Warren W.C."/>
            <person name="Johnson G.S."/>
        </authorList>
    </citation>
    <scope>NUCLEOTIDE SEQUENCE [LARGE SCALE GENOMIC DNA]</scope>
    <source>
        <strain evidence="1">Basenji</strain>
    </source>
</reference>
<dbReference type="PROSITE" id="PS51257">
    <property type="entry name" value="PROKAR_LIPOPROTEIN"/>
    <property type="match status" value="1"/>
</dbReference>
<accession>A0A8C0LWR0</accession>
<proteinExistence type="predicted"/>
<reference evidence="2" key="1">
    <citation type="submission" date="2018-10" db="EMBL/GenBank/DDBJ databases">
        <title>De novo assembly of a Great Dane genome.</title>
        <authorList>
            <person name="Kidd J.M."/>
            <person name="Pendleton A.L."/>
            <person name="Shen F."/>
            <person name="Emery S."/>
        </authorList>
    </citation>
    <scope>NUCLEOTIDE SEQUENCE [LARGE SCALE GENOMIC DNA]</scope>
    <source>
        <strain evidence="2">Great Dane</strain>
    </source>
</reference>
<evidence type="ECO:0000313" key="1">
    <source>
        <dbReference type="Ensembl" id="ENSCAFP00030000019.1"/>
    </source>
</evidence>
<name>A0A8C0LWR0_CANLF</name>
<dbReference type="OrthoDB" id="10503682at2759"/>
<reference evidence="1" key="3">
    <citation type="submission" date="2025-05" db="UniProtKB">
        <authorList>
            <consortium name="Ensembl"/>
        </authorList>
    </citation>
    <scope>IDENTIFICATION</scope>
</reference>
<dbReference type="Proteomes" id="UP000694429">
    <property type="component" value="Chromosome 8"/>
</dbReference>
<evidence type="ECO:0000313" key="3">
    <source>
        <dbReference type="Proteomes" id="UP000694429"/>
    </source>
</evidence>
<evidence type="ECO:0000313" key="2">
    <source>
        <dbReference type="Ensembl" id="ENSCAFP00040005204.1"/>
    </source>
</evidence>
<sequence>MVLAAVKWALSNRTIQKHLFPIQNGAVYCGSVLSCIKSLRHNLRLSNSTANNLP</sequence>
<dbReference type="Ensembl" id="ENSCAFT00040006034.1">
    <property type="protein sequence ID" value="ENSCAFP00040005204.1"/>
    <property type="gene ID" value="ENSCAFG00040003188.1"/>
</dbReference>
<protein>
    <submittedName>
        <fullName evidence="1">Uncharacterized protein</fullName>
    </submittedName>
</protein>